<reference evidence="2" key="1">
    <citation type="journal article" date="2021" name="Mol. Plant Microbe Interact.">
        <title>Complete Genome Sequence of the Plant-Pathogenic Fungus Colletotrichum lupini.</title>
        <authorList>
            <person name="Baroncelli R."/>
            <person name="Pensec F."/>
            <person name="Da Lio D."/>
            <person name="Boufleur T."/>
            <person name="Vicente I."/>
            <person name="Sarrocco S."/>
            <person name="Picot A."/>
            <person name="Baraldi E."/>
            <person name="Sukno S."/>
            <person name="Thon M."/>
            <person name="Le Floch G."/>
        </authorList>
    </citation>
    <scope>NUCLEOTIDE SEQUENCE</scope>
    <source>
        <strain evidence="2">IMI 504893</strain>
    </source>
</reference>
<feature type="region of interest" description="Disordered" evidence="1">
    <location>
        <begin position="1"/>
        <end position="62"/>
    </location>
</feature>
<organism evidence="2 3">
    <name type="scientific">Colletotrichum lupini</name>
    <dbReference type="NCBI Taxonomy" id="145971"/>
    <lineage>
        <taxon>Eukaryota</taxon>
        <taxon>Fungi</taxon>
        <taxon>Dikarya</taxon>
        <taxon>Ascomycota</taxon>
        <taxon>Pezizomycotina</taxon>
        <taxon>Sordariomycetes</taxon>
        <taxon>Hypocreomycetidae</taxon>
        <taxon>Glomerellales</taxon>
        <taxon>Glomerellaceae</taxon>
        <taxon>Colletotrichum</taxon>
        <taxon>Colletotrichum acutatum species complex</taxon>
    </lineage>
</organism>
<dbReference type="KEGG" id="clup:CLUP02_02656"/>
<feature type="compositionally biased region" description="Basic and acidic residues" evidence="1">
    <location>
        <begin position="36"/>
        <end position="62"/>
    </location>
</feature>
<evidence type="ECO:0000256" key="1">
    <source>
        <dbReference type="SAM" id="MobiDB-lite"/>
    </source>
</evidence>
<dbReference type="GeneID" id="73336696"/>
<protein>
    <submittedName>
        <fullName evidence="2">Uncharacterized protein</fullName>
    </submittedName>
</protein>
<gene>
    <name evidence="2" type="ORF">CLUP02_02656</name>
</gene>
<dbReference type="RefSeq" id="XP_049138829.1">
    <property type="nucleotide sequence ID" value="XM_049281686.1"/>
</dbReference>
<feature type="compositionally biased region" description="Basic and acidic residues" evidence="1">
    <location>
        <begin position="17"/>
        <end position="27"/>
    </location>
</feature>
<evidence type="ECO:0000313" key="2">
    <source>
        <dbReference type="EMBL" id="UQC77189.1"/>
    </source>
</evidence>
<sequence>MAQQGGTYRSTQGMFSSKEKPSVKERSSPNPPTQSRCDERKRSEEDWEIVKNPKDEPPERQIRGFHSSFDLQLGWGKWKFSALSWEVNAGSQQCDHHQRQDTGRNSVADGGKEDDSGKR</sequence>
<feature type="compositionally biased region" description="Polar residues" evidence="1">
    <location>
        <begin position="1"/>
        <end position="15"/>
    </location>
</feature>
<proteinExistence type="predicted"/>
<dbReference type="Proteomes" id="UP000830671">
    <property type="component" value="Chromosome 2"/>
</dbReference>
<feature type="compositionally biased region" description="Basic and acidic residues" evidence="1">
    <location>
        <begin position="110"/>
        <end position="119"/>
    </location>
</feature>
<accession>A0A9Q8SH47</accession>
<evidence type="ECO:0000313" key="3">
    <source>
        <dbReference type="Proteomes" id="UP000830671"/>
    </source>
</evidence>
<name>A0A9Q8SH47_9PEZI</name>
<keyword evidence="3" id="KW-1185">Reference proteome</keyword>
<dbReference type="AlphaFoldDB" id="A0A9Q8SH47"/>
<feature type="region of interest" description="Disordered" evidence="1">
    <location>
        <begin position="91"/>
        <end position="119"/>
    </location>
</feature>
<dbReference type="EMBL" id="CP019474">
    <property type="protein sequence ID" value="UQC77189.1"/>
    <property type="molecule type" value="Genomic_DNA"/>
</dbReference>